<evidence type="ECO:0008006" key="4">
    <source>
        <dbReference type="Google" id="ProtNLM"/>
    </source>
</evidence>
<name>A0A836D7E7_SHEEP</name>
<feature type="compositionally biased region" description="Basic and acidic residues" evidence="1">
    <location>
        <begin position="112"/>
        <end position="122"/>
    </location>
</feature>
<proteinExistence type="predicted"/>
<dbReference type="GO" id="GO:0005783">
    <property type="term" value="C:endoplasmic reticulum"/>
    <property type="evidence" value="ECO:0007669"/>
    <property type="project" value="TreeGrafter"/>
</dbReference>
<organism evidence="2 3">
    <name type="scientific">Ovis aries</name>
    <name type="common">Sheep</name>
    <dbReference type="NCBI Taxonomy" id="9940"/>
    <lineage>
        <taxon>Eukaryota</taxon>
        <taxon>Metazoa</taxon>
        <taxon>Chordata</taxon>
        <taxon>Craniata</taxon>
        <taxon>Vertebrata</taxon>
        <taxon>Euteleostomi</taxon>
        <taxon>Mammalia</taxon>
        <taxon>Eutheria</taxon>
        <taxon>Laurasiatheria</taxon>
        <taxon>Artiodactyla</taxon>
        <taxon>Ruminantia</taxon>
        <taxon>Pecora</taxon>
        <taxon>Bovidae</taxon>
        <taxon>Caprinae</taxon>
        <taxon>Ovis</taxon>
    </lineage>
</organism>
<feature type="region of interest" description="Disordered" evidence="1">
    <location>
        <begin position="112"/>
        <end position="152"/>
    </location>
</feature>
<feature type="region of interest" description="Disordered" evidence="1">
    <location>
        <begin position="1"/>
        <end position="93"/>
    </location>
</feature>
<dbReference type="EMBL" id="JAEMGP010000003">
    <property type="protein sequence ID" value="KAG5211567.1"/>
    <property type="molecule type" value="Genomic_DNA"/>
</dbReference>
<feature type="compositionally biased region" description="Basic and acidic residues" evidence="1">
    <location>
        <begin position="135"/>
        <end position="145"/>
    </location>
</feature>
<accession>A0A836D7E7</accession>
<gene>
    <name evidence="2" type="ORF">JEQ12_013996</name>
</gene>
<evidence type="ECO:0000256" key="1">
    <source>
        <dbReference type="SAM" id="MobiDB-lite"/>
    </source>
</evidence>
<reference evidence="2 3" key="1">
    <citation type="submission" date="2020-12" db="EMBL/GenBank/DDBJ databases">
        <title>De novo assembly of Tibetan sheep genome.</title>
        <authorList>
            <person name="Li X."/>
        </authorList>
    </citation>
    <scope>NUCLEOTIDE SEQUENCE [LARGE SCALE GENOMIC DNA]</scope>
    <source>
        <tissue evidence="2">Heart</tissue>
    </source>
</reference>
<dbReference type="Proteomes" id="UP000664991">
    <property type="component" value="Unassembled WGS sequence"/>
</dbReference>
<dbReference type="AlphaFoldDB" id="A0A836D7E7"/>
<sequence length="178" mass="19480">MAPDDPMSEGKPRTALPQEADTLKPDSSYDYLEETETCEDRGCPGPPKSLSSKAGPAATKGQAGDGPDPAELPSVPATAAPGSPASERSAEMELEKVRMEFELTRLKYLHEENERQRQHEQVMEQLQQQATPRLVGDRPHPEAKRAGRWRRGGPPLTCTGSLLYPFGGCVPPYLRSQL</sequence>
<dbReference type="InterPro" id="IPR029200">
    <property type="entry name" value="TMEM247"/>
</dbReference>
<dbReference type="Pfam" id="PF15444">
    <property type="entry name" value="TMEM247"/>
    <property type="match status" value="1"/>
</dbReference>
<evidence type="ECO:0000313" key="3">
    <source>
        <dbReference type="Proteomes" id="UP000664991"/>
    </source>
</evidence>
<comment type="caution">
    <text evidence="2">The sequence shown here is derived from an EMBL/GenBank/DDBJ whole genome shotgun (WGS) entry which is preliminary data.</text>
</comment>
<dbReference type="PANTHER" id="PTHR36691">
    <property type="entry name" value="TRANSMEMBRANE PROTEIN 247"/>
    <property type="match status" value="1"/>
</dbReference>
<evidence type="ECO:0000313" key="2">
    <source>
        <dbReference type="EMBL" id="KAG5211567.1"/>
    </source>
</evidence>
<dbReference type="PANTHER" id="PTHR36691:SF1">
    <property type="entry name" value="TRANSMEMBRANE PROTEIN 247"/>
    <property type="match status" value="1"/>
</dbReference>
<protein>
    <recommendedName>
        <fullName evidence="4">Transmembrane protein 247</fullName>
    </recommendedName>
</protein>